<evidence type="ECO:0000313" key="6">
    <source>
        <dbReference type="Proteomes" id="UP000525329"/>
    </source>
</evidence>
<keyword evidence="2" id="KW-0175">Coiled coil</keyword>
<dbReference type="EMBL" id="JACCHU010000001">
    <property type="protein sequence ID" value="NYT52205.1"/>
    <property type="molecule type" value="Genomic_DNA"/>
</dbReference>
<dbReference type="Gene3D" id="2.40.30.170">
    <property type="match status" value="1"/>
</dbReference>
<evidence type="ECO:0000313" key="5">
    <source>
        <dbReference type="EMBL" id="NYT52205.1"/>
    </source>
</evidence>
<sequence>MHALILLFTSMILLMSSSLPSKAQITSLNIPLKGSIKQNINNFKSVYNIQSVRGVSLDKRALLGGSVISSSRVNLVAQVSGDVLNINGQEGDMFKKGAILVTLEQESIQAQRDSAYAAIASASEALRNAGVQYSQSIVSPNSGGMFGSVPGMFSMFTDPMLKISGQGNPDFDKFANRTSRYTNYQQAKNKLKQAKLHLKQAESRLKDANVSAPFDGVIVAKNINKGDVVQAGQILIKFANIKNLQVEVNVPSRLVRSLKLNKIYRIKLDIANIVVDAKLSQIYPIADNVKHSVKVKFNLPTNVPVLSGAYAEVEIFETDSGVLTPVIPEIAIMWRSSLPSVFVVNSLTNKTELRFIRLGEQVGKNKKSVLSGLKIGEKIVSNPNILMVSGMGI</sequence>
<dbReference type="PANTHER" id="PTHR30469">
    <property type="entry name" value="MULTIDRUG RESISTANCE PROTEIN MDTA"/>
    <property type="match status" value="1"/>
</dbReference>
<dbReference type="Gene3D" id="1.10.287.470">
    <property type="entry name" value="Helix hairpin bin"/>
    <property type="match status" value="2"/>
</dbReference>
<feature type="domain" description="Multidrug resistance protein MdtA-like barrel-sandwich hybrid" evidence="4">
    <location>
        <begin position="73"/>
        <end position="233"/>
    </location>
</feature>
<feature type="coiled-coil region" evidence="2">
    <location>
        <begin position="184"/>
        <end position="211"/>
    </location>
</feature>
<keyword evidence="3" id="KW-0732">Signal</keyword>
<dbReference type="SUPFAM" id="SSF111369">
    <property type="entry name" value="HlyD-like secretion proteins"/>
    <property type="match status" value="2"/>
</dbReference>
<dbReference type="Gene3D" id="2.40.50.100">
    <property type="match status" value="2"/>
</dbReference>
<comment type="caution">
    <text evidence="5">The sequence shown here is derived from an EMBL/GenBank/DDBJ whole genome shotgun (WGS) entry which is preliminary data.</text>
</comment>
<dbReference type="Gene3D" id="2.40.420.20">
    <property type="match status" value="1"/>
</dbReference>
<comment type="similarity">
    <text evidence="1">Belongs to the membrane fusion protein (MFP) (TC 8.A.1) family.</text>
</comment>
<evidence type="ECO:0000256" key="1">
    <source>
        <dbReference type="ARBA" id="ARBA00009477"/>
    </source>
</evidence>
<protein>
    <submittedName>
        <fullName evidence="5">Efflux RND transporter periplasmic adaptor subunit</fullName>
    </submittedName>
</protein>
<gene>
    <name evidence="5" type="ORF">H0A74_01275</name>
</gene>
<proteinExistence type="inferred from homology"/>
<dbReference type="AlphaFoldDB" id="A0A853G1F9"/>
<feature type="chain" id="PRO_5032654067" evidence="3">
    <location>
        <begin position="24"/>
        <end position="393"/>
    </location>
</feature>
<accession>A0A853G1F9</accession>
<reference evidence="5 6" key="1">
    <citation type="submission" date="2020-05" db="EMBL/GenBank/DDBJ databases">
        <title>Horizontal transmission and recombination maintain forever young bacterial symbiont genomes.</title>
        <authorList>
            <person name="Russell S.L."/>
            <person name="Pepper-Tunick E."/>
            <person name="Svedberg J."/>
            <person name="Byrne A."/>
            <person name="Ruelas Castillo J."/>
            <person name="Vollmers C."/>
            <person name="Beinart R.A."/>
            <person name="Corbett-Detig R."/>
        </authorList>
    </citation>
    <scope>NUCLEOTIDE SEQUENCE [LARGE SCALE GENOMIC DNA]</scope>
    <source>
        <strain evidence="5">Monterey_2004</strain>
    </source>
</reference>
<evidence type="ECO:0000256" key="3">
    <source>
        <dbReference type="SAM" id="SignalP"/>
    </source>
</evidence>
<dbReference type="NCBIfam" id="TIGR01730">
    <property type="entry name" value="RND_mfp"/>
    <property type="match status" value="1"/>
</dbReference>
<dbReference type="InterPro" id="IPR006143">
    <property type="entry name" value="RND_pump_MFP"/>
</dbReference>
<evidence type="ECO:0000256" key="2">
    <source>
        <dbReference type="SAM" id="Coils"/>
    </source>
</evidence>
<evidence type="ECO:0000259" key="4">
    <source>
        <dbReference type="Pfam" id="PF25917"/>
    </source>
</evidence>
<organism evidence="5 6">
    <name type="scientific">Candidatus Vesicomyosocius endoextente</name>
    <dbReference type="NCBI Taxonomy" id="2738853"/>
    <lineage>
        <taxon>Bacteria</taxon>
        <taxon>Pseudomonadati</taxon>
        <taxon>Pseudomonadota</taxon>
        <taxon>Gammaproteobacteria</taxon>
        <taxon>Candidatus Pseudothioglobaceae</taxon>
        <taxon>Candidatus Vesicomyidisocius</taxon>
    </lineage>
</organism>
<name>A0A853G1F9_9GAMM</name>
<dbReference type="Pfam" id="PF25917">
    <property type="entry name" value="BSH_RND"/>
    <property type="match status" value="1"/>
</dbReference>
<feature type="signal peptide" evidence="3">
    <location>
        <begin position="1"/>
        <end position="23"/>
    </location>
</feature>
<dbReference type="Proteomes" id="UP000525329">
    <property type="component" value="Unassembled WGS sequence"/>
</dbReference>
<dbReference type="InterPro" id="IPR058625">
    <property type="entry name" value="MdtA-like_BSH"/>
</dbReference>
<dbReference type="GO" id="GO:0015562">
    <property type="term" value="F:efflux transmembrane transporter activity"/>
    <property type="evidence" value="ECO:0007669"/>
    <property type="project" value="TreeGrafter"/>
</dbReference>
<dbReference type="GO" id="GO:1990281">
    <property type="term" value="C:efflux pump complex"/>
    <property type="evidence" value="ECO:0007669"/>
    <property type="project" value="TreeGrafter"/>
</dbReference>